<evidence type="ECO:0000256" key="4">
    <source>
        <dbReference type="ARBA" id="ARBA00022801"/>
    </source>
</evidence>
<evidence type="ECO:0000256" key="5">
    <source>
        <dbReference type="ARBA" id="ARBA00022962"/>
    </source>
</evidence>
<dbReference type="InterPro" id="IPR010139">
    <property type="entry name" value="Imidazole-glycPsynth_HisH"/>
</dbReference>
<keyword evidence="13" id="KW-0808">Transferase</keyword>
<proteinExistence type="inferred from homology"/>
<comment type="catalytic activity">
    <reaction evidence="9 10">
        <text>L-glutamine + H2O = L-glutamate + NH4(+)</text>
        <dbReference type="Rhea" id="RHEA:15889"/>
        <dbReference type="ChEBI" id="CHEBI:15377"/>
        <dbReference type="ChEBI" id="CHEBI:28938"/>
        <dbReference type="ChEBI" id="CHEBI:29985"/>
        <dbReference type="ChEBI" id="CHEBI:58359"/>
        <dbReference type="EC" id="3.5.1.2"/>
    </reaction>
</comment>
<dbReference type="SUPFAM" id="SSF52317">
    <property type="entry name" value="Class I glutamine amidotransferase-like"/>
    <property type="match status" value="1"/>
</dbReference>
<dbReference type="GO" id="GO:0000107">
    <property type="term" value="F:imidazoleglycerol-phosphate synthase activity"/>
    <property type="evidence" value="ECO:0007669"/>
    <property type="project" value="UniProtKB-UniRule"/>
</dbReference>
<name>A0A6J7ZRY3_PLARU</name>
<keyword evidence="10" id="KW-0963">Cytoplasm</keyword>
<feature type="active site" evidence="10 11">
    <location>
        <position position="187"/>
    </location>
</feature>
<evidence type="ECO:0000256" key="11">
    <source>
        <dbReference type="PIRSR" id="PIRSR000495-1"/>
    </source>
</evidence>
<feature type="domain" description="Glutamine amidotransferase" evidence="12">
    <location>
        <begin position="6"/>
        <end position="202"/>
    </location>
</feature>
<dbReference type="GO" id="GO:0004359">
    <property type="term" value="F:glutaminase activity"/>
    <property type="evidence" value="ECO:0007669"/>
    <property type="project" value="UniProtKB-EC"/>
</dbReference>
<comment type="pathway">
    <text evidence="1 10">Amino-acid biosynthesis; L-histidine biosynthesis; L-histidine from 5-phospho-alpha-D-ribose 1-diphosphate: step 5/9.</text>
</comment>
<dbReference type="PIRSF" id="PIRSF000495">
    <property type="entry name" value="Amidotransf_hisH"/>
    <property type="match status" value="1"/>
</dbReference>
<evidence type="ECO:0000259" key="12">
    <source>
        <dbReference type="Pfam" id="PF00117"/>
    </source>
</evidence>
<dbReference type="Pfam" id="PF00117">
    <property type="entry name" value="GATase"/>
    <property type="match status" value="1"/>
</dbReference>
<feature type="active site" description="Nucleophile" evidence="10 11">
    <location>
        <position position="82"/>
    </location>
</feature>
<comment type="caution">
    <text evidence="13">The sequence shown here is derived from an EMBL/GenBank/DDBJ whole genome shotgun (WGS) entry which is preliminary data.</text>
</comment>
<evidence type="ECO:0000256" key="6">
    <source>
        <dbReference type="ARBA" id="ARBA00023102"/>
    </source>
</evidence>
<protein>
    <recommendedName>
        <fullName evidence="10">Imidazole glycerol phosphate synthase subunit HisH</fullName>
        <ecNumber evidence="10">4.3.2.10</ecNumber>
    </recommendedName>
    <alternativeName>
        <fullName evidence="10">IGP synthase glutaminase subunit</fullName>
        <ecNumber evidence="10">3.5.1.2</ecNumber>
    </alternativeName>
    <alternativeName>
        <fullName evidence="10">IGP synthase subunit HisH</fullName>
    </alternativeName>
    <alternativeName>
        <fullName evidence="10">ImGP synthase subunit HisH</fullName>
        <shortName evidence="10">IGPS subunit HisH</shortName>
    </alternativeName>
</protein>
<evidence type="ECO:0000256" key="3">
    <source>
        <dbReference type="ARBA" id="ARBA00022605"/>
    </source>
</evidence>
<comment type="subunit">
    <text evidence="2 10">Heterodimer of HisH and HisF.</text>
</comment>
<organism evidence="13 14">
    <name type="scientific">Planktothrix rubescens CCAP 1459/22</name>
    <dbReference type="NCBI Taxonomy" id="329571"/>
    <lineage>
        <taxon>Bacteria</taxon>
        <taxon>Bacillati</taxon>
        <taxon>Cyanobacteriota</taxon>
        <taxon>Cyanophyceae</taxon>
        <taxon>Oscillatoriophycideae</taxon>
        <taxon>Oscillatoriales</taxon>
        <taxon>Microcoleaceae</taxon>
        <taxon>Planktothrix</taxon>
    </lineage>
</organism>
<dbReference type="EC" id="3.5.1.2" evidence="10"/>
<keyword evidence="3 10" id="KW-0028">Amino-acid biosynthesis</keyword>
<keyword evidence="4 10" id="KW-0378">Hydrolase</keyword>
<evidence type="ECO:0000256" key="1">
    <source>
        <dbReference type="ARBA" id="ARBA00005091"/>
    </source>
</evidence>
<dbReference type="PROSITE" id="PS51273">
    <property type="entry name" value="GATASE_TYPE_1"/>
    <property type="match status" value="1"/>
</dbReference>
<dbReference type="EMBL" id="CZCZ02000017">
    <property type="protein sequence ID" value="CAC5345717.1"/>
    <property type="molecule type" value="Genomic_DNA"/>
</dbReference>
<dbReference type="GO" id="GO:0016829">
    <property type="term" value="F:lyase activity"/>
    <property type="evidence" value="ECO:0007669"/>
    <property type="project" value="UniProtKB-KW"/>
</dbReference>
<gene>
    <name evidence="10 13" type="primary">hisH</name>
    <name evidence="13" type="ORF">PLAN_70294</name>
</gene>
<reference evidence="13" key="1">
    <citation type="submission" date="2020-05" db="EMBL/GenBank/DDBJ databases">
        <authorList>
            <consortium name="Genoscope - CEA"/>
            <person name="William W."/>
        </authorList>
    </citation>
    <scope>NUCLEOTIDE SEQUENCE [LARGE SCALE GENOMIC DNA]</scope>
    <source>
        <strain evidence="13">PCC 7821</strain>
    </source>
</reference>
<dbReference type="NCBIfam" id="TIGR01855">
    <property type="entry name" value="IMP_synth_hisH"/>
    <property type="match status" value="1"/>
</dbReference>
<dbReference type="PANTHER" id="PTHR42701:SF1">
    <property type="entry name" value="IMIDAZOLE GLYCEROL PHOSPHATE SYNTHASE SUBUNIT HISH"/>
    <property type="match status" value="1"/>
</dbReference>
<dbReference type="CDD" id="cd01748">
    <property type="entry name" value="GATase1_IGP_Synthase"/>
    <property type="match status" value="1"/>
</dbReference>
<comment type="subcellular location">
    <subcellularLocation>
        <location evidence="10">Cytoplasm</location>
    </subcellularLocation>
</comment>
<dbReference type="RefSeq" id="WP_026797888.1">
    <property type="nucleotide sequence ID" value="NZ_LR812491.1"/>
</dbReference>
<dbReference type="Proteomes" id="UP000196521">
    <property type="component" value="Unassembled WGS sequence"/>
</dbReference>
<dbReference type="UniPathway" id="UPA00031">
    <property type="reaction ID" value="UER00010"/>
</dbReference>
<keyword evidence="13" id="KW-0328">Glycosyltransferase</keyword>
<evidence type="ECO:0000256" key="7">
    <source>
        <dbReference type="ARBA" id="ARBA00023239"/>
    </source>
</evidence>
<keyword evidence="7 10" id="KW-0456">Lyase</keyword>
<comment type="catalytic activity">
    <reaction evidence="8 10">
        <text>5-[(5-phospho-1-deoxy-D-ribulos-1-ylimino)methylamino]-1-(5-phospho-beta-D-ribosyl)imidazole-4-carboxamide + L-glutamine = D-erythro-1-(imidazol-4-yl)glycerol 3-phosphate + 5-amino-1-(5-phospho-beta-D-ribosyl)imidazole-4-carboxamide + L-glutamate + H(+)</text>
        <dbReference type="Rhea" id="RHEA:24793"/>
        <dbReference type="ChEBI" id="CHEBI:15378"/>
        <dbReference type="ChEBI" id="CHEBI:29985"/>
        <dbReference type="ChEBI" id="CHEBI:58278"/>
        <dbReference type="ChEBI" id="CHEBI:58359"/>
        <dbReference type="ChEBI" id="CHEBI:58475"/>
        <dbReference type="ChEBI" id="CHEBI:58525"/>
        <dbReference type="EC" id="4.3.2.10"/>
    </reaction>
</comment>
<dbReference type="InterPro" id="IPR017926">
    <property type="entry name" value="GATASE"/>
</dbReference>
<evidence type="ECO:0000256" key="10">
    <source>
        <dbReference type="HAMAP-Rule" id="MF_00278"/>
    </source>
</evidence>
<keyword evidence="6 10" id="KW-0368">Histidine biosynthesis</keyword>
<dbReference type="PANTHER" id="PTHR42701">
    <property type="entry name" value="IMIDAZOLE GLYCEROL PHOSPHATE SYNTHASE SUBUNIT HISH"/>
    <property type="match status" value="1"/>
</dbReference>
<evidence type="ECO:0000313" key="13">
    <source>
        <dbReference type="EMBL" id="CAC5345717.1"/>
    </source>
</evidence>
<dbReference type="Gene3D" id="3.40.50.880">
    <property type="match status" value="1"/>
</dbReference>
<dbReference type="GO" id="GO:0005737">
    <property type="term" value="C:cytoplasm"/>
    <property type="evidence" value="ECO:0007669"/>
    <property type="project" value="UniProtKB-SubCell"/>
</dbReference>
<feature type="active site" evidence="10 11">
    <location>
        <position position="189"/>
    </location>
</feature>
<comment type="function">
    <text evidence="10">IGPS catalyzes the conversion of PRFAR and glutamine to IGP, AICAR and glutamate. The HisH subunit catalyzes the hydrolysis of glutamine to glutamate and ammonia as part of the synthesis of IGP and AICAR. The resulting ammonia molecule is channeled to the active site of HisF.</text>
</comment>
<dbReference type="EC" id="4.3.2.10" evidence="10"/>
<dbReference type="AlphaFoldDB" id="A0A6J7ZRY3"/>
<evidence type="ECO:0000256" key="8">
    <source>
        <dbReference type="ARBA" id="ARBA00047838"/>
    </source>
</evidence>
<dbReference type="GO" id="GO:0000105">
    <property type="term" value="P:L-histidine biosynthetic process"/>
    <property type="evidence" value="ECO:0007669"/>
    <property type="project" value="UniProtKB-UniRule"/>
</dbReference>
<evidence type="ECO:0000256" key="9">
    <source>
        <dbReference type="ARBA" id="ARBA00049534"/>
    </source>
</evidence>
<evidence type="ECO:0000313" key="14">
    <source>
        <dbReference type="Proteomes" id="UP000196521"/>
    </source>
</evidence>
<dbReference type="HAMAP" id="MF_00278">
    <property type="entry name" value="HisH"/>
    <property type="match status" value="1"/>
</dbReference>
<sequence length="205" mass="22604">MKKVVITDYGMGNLDSVARAVQECGGDPLISHKAEDFEEAHYIILPGVGAFTTGMNHLSASGLNEILQEQVINQGIPFLGICLGMQILATKGLEGGETQGLGWIEGEVKRLEPDTPDIRIPHVGWNEVMFNKPSALFDGITTGKDFYFVHSYHFLCKHPQEAIAHTPYCGNFVSAVNKDNIFGVQFHPEKSQRLGFQVLKNFLSL</sequence>
<accession>A0A6J7ZRY3</accession>
<dbReference type="InterPro" id="IPR029062">
    <property type="entry name" value="Class_I_gatase-like"/>
</dbReference>
<keyword evidence="5 10" id="KW-0315">Glutamine amidotransferase</keyword>
<keyword evidence="14" id="KW-1185">Reference proteome</keyword>
<evidence type="ECO:0000256" key="2">
    <source>
        <dbReference type="ARBA" id="ARBA00011152"/>
    </source>
</evidence>